<feature type="compositionally biased region" description="Basic and acidic residues" evidence="5">
    <location>
        <begin position="713"/>
        <end position="736"/>
    </location>
</feature>
<feature type="region of interest" description="Disordered" evidence="5">
    <location>
        <begin position="192"/>
        <end position="246"/>
    </location>
</feature>
<feature type="compositionally biased region" description="Acidic residues" evidence="5">
    <location>
        <begin position="207"/>
        <end position="218"/>
    </location>
</feature>
<feature type="compositionally biased region" description="Polar residues" evidence="5">
    <location>
        <begin position="660"/>
        <end position="672"/>
    </location>
</feature>
<feature type="compositionally biased region" description="Low complexity" evidence="5">
    <location>
        <begin position="1263"/>
        <end position="1274"/>
    </location>
</feature>
<sequence length="1419" mass="160001">MEDDDEFGDLYTDVLRPFASSSSSSAPQPHLSSPAPPPLQRSIDLNRHHDDQTPPHGASYSNPVVPLQPPKETPLLQQPRESIPAGSSGFVLNLAARNDGDGSRVIGGEDFASVDAELPNRGLEDRNFGVESGIVGAHEKDVNLMDKDVKFDIEEGNAEVEDDVGVEPIIPGLTPSAGISIHGIGGNLENAEGFRTNDASRDRGDGGDDWDSDSEDDLQILLNDSDRGPMAMERGGLEGDDEDEPPLVILGDNDQNQAMEEQEWGEDAVPAADGERKESGEAAKSSAGMVVAPKLGYSNYGYRPFHSQYKYVRPGAAPFPGTSASAPGGTPNQARPLVNMGPVGGRGRGDWRPVGPKDPASVQKGFHSGFGVPGWGNNMGGRSFGGLEFTLPSHKTIFEVDIDSFEEKPWKSTGVDISDFFNFGLNEDSWKEYCKQLEQLRLEATMQSKIRVYESGRTEQGYDPDLPPELAAAAGIHDIPNEHTLGKSDALQNDVGKGAARVRPPLPAGRAIQVEGGYGERLPSIDTRPPRIRDSDAIIEIVLQDSLDDNSSTGNCTPNEQNDELSGKDFKEVHEAEDDNAQIDSDTEYPDNFSETHNSELLEKAGRRKTSMNSASDNIREDVNLSFPSEGPGHHPSSRGNTPAYPAQNLGIIEERRSQGRTYNKSPHSPRQNLEDRKSSDSREEGSVGSMDDKRSPQVSSPAMVDATQESSAEDKDAEHDELIEADRNTETDRENVNFISTSNTNKNERDDEEMENNEKLGPIVEPLMLKEDDDEDSKAASSENRKTRSGSSRDYQKWQDGVEEEVFQNRRSSSMGSVKKYMDENEQNFRRRDSDDKQDERNRMDVKGRKDAYAYRDWDPSLAHQHPLKTDGFDRRKERSNAEATWQRRDDDPYYRKTRTEETRKREYDDETGSRHRSKIREIERSDKDDRHLAKKLDNGSYRAHYDKGASSRHRERDDSLKSRYENVDSYYNKKRKEEEHLRREHVDKEEILHGKRESKSHRKRERDEVFEPQKRDELLRVRDNVGDHHSVGHKEEWLQRERSDRPRDKEDWHRPKQSREENLSKRDRDEGRSSIRGGHGAEEKAWGSHVRVKDENKVSEKEYPGKDVRHSEQNKRRDRIEEESSRRGREDAYSRRNPPSTEDRRSRLEKSSSERHATNAFDNQRIHDKRHKESKMKNREVDGSDHNALGPSKKSQENQNNYRSQMVLKGSDDHGDPEHSVHHHGSRKHTDDASTDDEQQDSRRGRSKLERWTSHKERDFNINSKSSSSLLSKEIENNNGGSSEANKHPDDSVKASETVDNHHLAEKKDSGDLESKGGVSDTKVLEDRHMDTVEKLKKRSERFKLPMPSEKEALVIKKMESEALPSSKSEAPADSEIKPERPARKRSSMTKRPCLFQPAPCSDPLRMQCLLTGVASV</sequence>
<evidence type="ECO:0000256" key="1">
    <source>
        <dbReference type="ARBA" id="ARBA00004123"/>
    </source>
</evidence>
<feature type="compositionally biased region" description="Basic and acidic residues" evidence="5">
    <location>
        <begin position="977"/>
        <end position="999"/>
    </location>
</feature>
<feature type="compositionally biased region" description="Basic and acidic residues" evidence="5">
    <location>
        <begin position="673"/>
        <end position="696"/>
    </location>
</feature>
<feature type="region of interest" description="Disordered" evidence="5">
    <location>
        <begin position="602"/>
        <end position="1335"/>
    </location>
</feature>
<dbReference type="Proteomes" id="UP001642487">
    <property type="component" value="Chromosome 9"/>
</dbReference>
<dbReference type="PANTHER" id="PTHR36884">
    <property type="entry name" value="FIP1[III]-LIKE PROTEIN"/>
    <property type="match status" value="1"/>
</dbReference>
<feature type="compositionally biased region" description="Basic and acidic residues" evidence="5">
    <location>
        <begin position="1287"/>
        <end position="1317"/>
    </location>
</feature>
<feature type="compositionally biased region" description="Polar residues" evidence="5">
    <location>
        <begin position="549"/>
        <end position="560"/>
    </location>
</feature>
<keyword evidence="8" id="KW-1185">Reference proteome</keyword>
<gene>
    <name evidence="7" type="ORF">CITCOLO1_LOCUS22198</name>
</gene>
<comment type="similarity">
    <text evidence="2">Belongs to the FIP1 family.</text>
</comment>
<feature type="compositionally biased region" description="Basic and acidic residues" evidence="5">
    <location>
        <begin position="821"/>
        <end position="860"/>
    </location>
</feature>
<feature type="compositionally biased region" description="Basic and acidic residues" evidence="5">
    <location>
        <begin position="1325"/>
        <end position="1335"/>
    </location>
</feature>
<feature type="compositionally biased region" description="Basic and acidic residues" evidence="5">
    <location>
        <begin position="44"/>
        <end position="53"/>
    </location>
</feature>
<feature type="compositionally biased region" description="Basic and acidic residues" evidence="5">
    <location>
        <begin position="1007"/>
        <end position="1136"/>
    </location>
</feature>
<feature type="region of interest" description="Disordered" evidence="5">
    <location>
        <begin position="260"/>
        <end position="284"/>
    </location>
</feature>
<name>A0ABP0ZFQ3_9ROSI</name>
<feature type="compositionally biased region" description="Basic and acidic residues" evidence="5">
    <location>
        <begin position="1242"/>
        <end position="1262"/>
    </location>
</feature>
<dbReference type="InterPro" id="IPR007854">
    <property type="entry name" value="Fip1_dom"/>
</dbReference>
<dbReference type="EMBL" id="OZ021743">
    <property type="protein sequence ID" value="CAK9329720.1"/>
    <property type="molecule type" value="Genomic_DNA"/>
</dbReference>
<feature type="region of interest" description="Disordered" evidence="5">
    <location>
        <begin position="1"/>
        <end position="86"/>
    </location>
</feature>
<feature type="compositionally biased region" description="Basic and acidic residues" evidence="5">
    <location>
        <begin position="869"/>
        <end position="968"/>
    </location>
</feature>
<feature type="compositionally biased region" description="Basic and acidic residues" evidence="5">
    <location>
        <begin position="1212"/>
        <end position="1222"/>
    </location>
</feature>
<reference evidence="7 8" key="1">
    <citation type="submission" date="2024-03" db="EMBL/GenBank/DDBJ databases">
        <authorList>
            <person name="Gkanogiannis A."/>
            <person name="Becerra Lopez-Lavalle L."/>
        </authorList>
    </citation>
    <scope>NUCLEOTIDE SEQUENCE [LARGE SCALE GENOMIC DNA]</scope>
</reference>
<accession>A0ABP0ZFQ3</accession>
<feature type="region of interest" description="Disordered" evidence="5">
    <location>
        <begin position="1361"/>
        <end position="1405"/>
    </location>
</feature>
<dbReference type="Pfam" id="PF05182">
    <property type="entry name" value="Fip1"/>
    <property type="match status" value="1"/>
</dbReference>
<evidence type="ECO:0000256" key="2">
    <source>
        <dbReference type="ARBA" id="ARBA00007459"/>
    </source>
</evidence>
<evidence type="ECO:0000259" key="6">
    <source>
        <dbReference type="Pfam" id="PF05182"/>
    </source>
</evidence>
<evidence type="ECO:0000256" key="4">
    <source>
        <dbReference type="ARBA" id="ARBA00023242"/>
    </source>
</evidence>
<feature type="compositionally biased region" description="Low complexity" evidence="5">
    <location>
        <begin position="17"/>
        <end position="33"/>
    </location>
</feature>
<feature type="domain" description="Pre-mRNA polyadenylation factor Fip1" evidence="6">
    <location>
        <begin position="399"/>
        <end position="441"/>
    </location>
</feature>
<dbReference type="PANTHER" id="PTHR36884:SF1">
    <property type="entry name" value="FIP1[V]-LIKE PROTEIN"/>
    <property type="match status" value="1"/>
</dbReference>
<evidence type="ECO:0000313" key="8">
    <source>
        <dbReference type="Proteomes" id="UP001642487"/>
    </source>
</evidence>
<feature type="compositionally biased region" description="Basic and acidic residues" evidence="5">
    <location>
        <begin position="1177"/>
        <end position="1187"/>
    </location>
</feature>
<evidence type="ECO:0000313" key="7">
    <source>
        <dbReference type="EMBL" id="CAK9329720.1"/>
    </source>
</evidence>
<evidence type="ECO:0000256" key="3">
    <source>
        <dbReference type="ARBA" id="ARBA00022664"/>
    </source>
</evidence>
<feature type="region of interest" description="Disordered" evidence="5">
    <location>
        <begin position="545"/>
        <end position="567"/>
    </location>
</feature>
<organism evidence="7 8">
    <name type="scientific">Citrullus colocynthis</name>
    <name type="common">colocynth</name>
    <dbReference type="NCBI Taxonomy" id="252529"/>
    <lineage>
        <taxon>Eukaryota</taxon>
        <taxon>Viridiplantae</taxon>
        <taxon>Streptophyta</taxon>
        <taxon>Embryophyta</taxon>
        <taxon>Tracheophyta</taxon>
        <taxon>Spermatophyta</taxon>
        <taxon>Magnoliopsida</taxon>
        <taxon>eudicotyledons</taxon>
        <taxon>Gunneridae</taxon>
        <taxon>Pentapetalae</taxon>
        <taxon>rosids</taxon>
        <taxon>fabids</taxon>
        <taxon>Cucurbitales</taxon>
        <taxon>Cucurbitaceae</taxon>
        <taxon>Benincaseae</taxon>
        <taxon>Citrullus</taxon>
    </lineage>
</organism>
<protein>
    <recommendedName>
        <fullName evidence="6">Pre-mRNA polyadenylation factor Fip1 domain-containing protein</fullName>
    </recommendedName>
</protein>
<evidence type="ECO:0000256" key="5">
    <source>
        <dbReference type="SAM" id="MobiDB-lite"/>
    </source>
</evidence>
<proteinExistence type="inferred from homology"/>
<keyword evidence="4" id="KW-0539">Nucleus</keyword>
<feature type="compositionally biased region" description="Basic and acidic residues" evidence="5">
    <location>
        <begin position="1143"/>
        <end position="1159"/>
    </location>
</feature>
<comment type="subcellular location">
    <subcellularLocation>
        <location evidence="1">Nucleus</location>
    </subcellularLocation>
</comment>
<dbReference type="InterPro" id="IPR044976">
    <property type="entry name" value="FIPS5/FIPS3-like"/>
</dbReference>
<keyword evidence="3" id="KW-0507">mRNA processing</keyword>